<name>A0AA97M3S3_9ACTN</name>
<organism evidence="2 3">
    <name type="scientific">Thermobifida halotolerans</name>
    <dbReference type="NCBI Taxonomy" id="483545"/>
    <lineage>
        <taxon>Bacteria</taxon>
        <taxon>Bacillati</taxon>
        <taxon>Actinomycetota</taxon>
        <taxon>Actinomycetes</taxon>
        <taxon>Streptosporangiales</taxon>
        <taxon>Nocardiopsidaceae</taxon>
        <taxon>Thermobifida</taxon>
    </lineage>
</organism>
<dbReference type="PANTHER" id="PTHR37318:SF1">
    <property type="entry name" value="BSL7504 PROTEIN"/>
    <property type="match status" value="1"/>
</dbReference>
<evidence type="ECO:0000259" key="1">
    <source>
        <dbReference type="Pfam" id="PF13601"/>
    </source>
</evidence>
<evidence type="ECO:0000313" key="2">
    <source>
        <dbReference type="EMBL" id="UOE19270.1"/>
    </source>
</evidence>
<keyword evidence="3" id="KW-1185">Reference proteome</keyword>
<dbReference type="KEGG" id="thao:NI17_021420"/>
<accession>A0AA97M3S3</accession>
<dbReference type="InterPro" id="IPR027395">
    <property type="entry name" value="WH_DNA-bd_dom"/>
</dbReference>
<proteinExistence type="predicted"/>
<sequence length="102" mass="11278">MTHPRKSLDEVIHAPVRFSVMAALAAVETADFRTVREAVEITDSALSKQIATLEKAGYVRVRKTFVGKRPRTYLSLTGEGRRALERHVNALREIASGVVESS</sequence>
<dbReference type="Pfam" id="PF13601">
    <property type="entry name" value="HTH_34"/>
    <property type="match status" value="1"/>
</dbReference>
<dbReference type="Gene3D" id="1.10.10.10">
    <property type="entry name" value="Winged helix-like DNA-binding domain superfamily/Winged helix DNA-binding domain"/>
    <property type="match status" value="1"/>
</dbReference>
<dbReference type="PANTHER" id="PTHR37318">
    <property type="entry name" value="BSL7504 PROTEIN"/>
    <property type="match status" value="1"/>
</dbReference>
<dbReference type="SUPFAM" id="SSF46785">
    <property type="entry name" value="Winged helix' DNA-binding domain"/>
    <property type="match status" value="1"/>
</dbReference>
<evidence type="ECO:0000313" key="3">
    <source>
        <dbReference type="Proteomes" id="UP000265719"/>
    </source>
</evidence>
<feature type="domain" description="Winged helix DNA-binding" evidence="1">
    <location>
        <begin position="16"/>
        <end position="94"/>
    </location>
</feature>
<reference evidence="2" key="1">
    <citation type="submission" date="2020-10" db="EMBL/GenBank/DDBJ databases">
        <title>De novo genome project of the cellulose decomposer Thermobifida halotolerans type strain.</title>
        <authorList>
            <person name="Nagy I."/>
            <person name="Horvath B."/>
            <person name="Kukolya J."/>
            <person name="Nagy I."/>
            <person name="Orsini M."/>
        </authorList>
    </citation>
    <scope>NUCLEOTIDE SEQUENCE</scope>
    <source>
        <strain evidence="2">DSM 44931</strain>
    </source>
</reference>
<protein>
    <submittedName>
        <fullName evidence="2">Transcriptional regulator</fullName>
    </submittedName>
</protein>
<dbReference type="InterPro" id="IPR036390">
    <property type="entry name" value="WH_DNA-bd_sf"/>
</dbReference>
<dbReference type="EMBL" id="CP063196">
    <property type="protein sequence ID" value="UOE19270.1"/>
    <property type="molecule type" value="Genomic_DNA"/>
</dbReference>
<dbReference type="Proteomes" id="UP000265719">
    <property type="component" value="Chromosome"/>
</dbReference>
<dbReference type="AlphaFoldDB" id="A0AA97M3S3"/>
<dbReference type="InterPro" id="IPR036388">
    <property type="entry name" value="WH-like_DNA-bd_sf"/>
</dbReference>
<dbReference type="RefSeq" id="WP_068690044.1">
    <property type="nucleotide sequence ID" value="NZ_CP063196.1"/>
</dbReference>
<gene>
    <name evidence="2" type="ORF">NI17_021420</name>
</gene>